<proteinExistence type="predicted"/>
<sequence>MTALHSWPVKYPVLGVGVSATTYDEAAEVIMASARERAGAIVTALPVHGVVTAAGDPQLREKVNSFSLVAPDGQPVRWSLNLLHGTRLSDRVYGPELMLRLCGRAAAEGVGIYLYGSLPAVVEALQARLRERFPSLRIAGGESPPFRPLTPEEDRETVARINGSGAGLVFLGLGCPLQDQFAFAHRESIDGVQVCVGAAFDFISGHKKMAPAWMQRHGLEWLFRLCQEPGRLWRRYVVTNSVFVAKLCGQLVRQRVGRGGEWGRGSR</sequence>
<dbReference type="InterPro" id="IPR004629">
    <property type="entry name" value="WecG_TagA_CpsF"/>
</dbReference>
<dbReference type="NCBIfam" id="TIGR00696">
    <property type="entry name" value="wecG_tagA_cpsF"/>
    <property type="match status" value="1"/>
</dbReference>
<dbReference type="CDD" id="cd06533">
    <property type="entry name" value="Glyco_transf_WecG_TagA"/>
    <property type="match status" value="1"/>
</dbReference>
<reference evidence="3 4" key="1">
    <citation type="journal article" date="2015" name="Genome Announc.">
        <title>Complete Genome of Geobacter pickeringii G13T, a Metal-Reducing Isolate from Sedimentary Kaolin Deposits.</title>
        <authorList>
            <person name="Badalamenti J.P."/>
            <person name="Bond D.R."/>
        </authorList>
    </citation>
    <scope>NUCLEOTIDE SEQUENCE [LARGE SCALE GENOMIC DNA]</scope>
    <source>
        <strain evidence="3 4">G13</strain>
    </source>
</reference>
<evidence type="ECO:0000313" key="4">
    <source>
        <dbReference type="Proteomes" id="UP000057609"/>
    </source>
</evidence>
<keyword evidence="2" id="KW-0808">Transferase</keyword>
<dbReference type="GO" id="GO:0016758">
    <property type="term" value="F:hexosyltransferase activity"/>
    <property type="evidence" value="ECO:0007669"/>
    <property type="project" value="TreeGrafter"/>
</dbReference>
<protein>
    <recommendedName>
        <fullName evidence="5">Glycosyl transferase</fullName>
    </recommendedName>
</protein>
<keyword evidence="1" id="KW-0328">Glycosyltransferase</keyword>
<organism evidence="3 4">
    <name type="scientific">Geobacter pickeringii</name>
    <dbReference type="NCBI Taxonomy" id="345632"/>
    <lineage>
        <taxon>Bacteria</taxon>
        <taxon>Pseudomonadati</taxon>
        <taxon>Thermodesulfobacteriota</taxon>
        <taxon>Desulfuromonadia</taxon>
        <taxon>Geobacterales</taxon>
        <taxon>Geobacteraceae</taxon>
        <taxon>Geobacter</taxon>
    </lineage>
</organism>
<evidence type="ECO:0000256" key="1">
    <source>
        <dbReference type="ARBA" id="ARBA00022676"/>
    </source>
</evidence>
<dbReference type="RefSeq" id="WP_039741004.1">
    <property type="nucleotide sequence ID" value="NZ_CP009788.1"/>
</dbReference>
<dbReference type="Pfam" id="PF03808">
    <property type="entry name" value="Glyco_tran_WecG"/>
    <property type="match status" value="1"/>
</dbReference>
<evidence type="ECO:0000313" key="3">
    <source>
        <dbReference type="EMBL" id="AJE02803.1"/>
    </source>
</evidence>
<dbReference type="HOGENOM" id="CLU_063203_2_0_7"/>
<evidence type="ECO:0000256" key="2">
    <source>
        <dbReference type="ARBA" id="ARBA00022679"/>
    </source>
</evidence>
<dbReference type="AlphaFoldDB" id="A0A0B5B847"/>
<dbReference type="PANTHER" id="PTHR34136:SF1">
    <property type="entry name" value="UDP-N-ACETYL-D-MANNOSAMINURONIC ACID TRANSFERASE"/>
    <property type="match status" value="1"/>
</dbReference>
<name>A0A0B5B847_9BACT</name>
<evidence type="ECO:0008006" key="5">
    <source>
        <dbReference type="Google" id="ProtNLM"/>
    </source>
</evidence>
<dbReference type="EMBL" id="CP009788">
    <property type="protein sequence ID" value="AJE02803.1"/>
    <property type="molecule type" value="Genomic_DNA"/>
</dbReference>
<dbReference type="OrthoDB" id="9808602at2"/>
<dbReference type="KEGG" id="gpi:GPICK_04975"/>
<keyword evidence="4" id="KW-1185">Reference proteome</keyword>
<dbReference type="Proteomes" id="UP000057609">
    <property type="component" value="Chromosome"/>
</dbReference>
<dbReference type="PANTHER" id="PTHR34136">
    <property type="match status" value="1"/>
</dbReference>
<accession>A0A0B5B847</accession>
<gene>
    <name evidence="3" type="ORF">GPICK_04975</name>
</gene>
<dbReference type="STRING" id="345632.GPICK_04975"/>